<evidence type="ECO:0000313" key="5">
    <source>
        <dbReference type="Proteomes" id="UP000182841"/>
    </source>
</evidence>
<proteinExistence type="predicted"/>
<reference evidence="5" key="1">
    <citation type="submission" date="2016-10" db="EMBL/GenBank/DDBJ databases">
        <authorList>
            <person name="Varghese N."/>
            <person name="Submissions S."/>
        </authorList>
    </citation>
    <scope>NUCLEOTIDE SEQUENCE [LARGE SCALE GENOMIC DNA]</scope>
    <source>
        <strain evidence="5">CGMCC 4.6825</strain>
    </source>
</reference>
<dbReference type="GO" id="GO:0016787">
    <property type="term" value="F:hydrolase activity"/>
    <property type="evidence" value="ECO:0007669"/>
    <property type="project" value="UniProtKB-KW"/>
</dbReference>
<keyword evidence="2" id="KW-0378">Hydrolase</keyword>
<dbReference type="Proteomes" id="UP000182841">
    <property type="component" value="Unassembled WGS sequence"/>
</dbReference>
<name>A0A1H9QSH0_9ACTN</name>
<dbReference type="InterPro" id="IPR015797">
    <property type="entry name" value="NUDIX_hydrolase-like_dom_sf"/>
</dbReference>
<dbReference type="GO" id="GO:0006753">
    <property type="term" value="P:nucleoside phosphate metabolic process"/>
    <property type="evidence" value="ECO:0007669"/>
    <property type="project" value="TreeGrafter"/>
</dbReference>
<sequence length="208" mass="22885">MDSYRRLRREQPDLFRNDEGPGAIDLVDPSQVPEDLGTLGVVYQDPYIRLLRDPVRFPDGRLGTYLRILGTADAPSAAILPVLDGRVLLMENYRHAVRGWTLEIPRGFGTDGLTAESNALKELDEELSAQVESLTPIGVVHPDTGLHSRPVHLFFATLTATGPLETAAGIRSLVTFTPEELDRNIVEGTVTDGFTLTALTQARLRNLL</sequence>
<accession>A0A1H9QSH0</accession>
<feature type="domain" description="Nudix hydrolase" evidence="3">
    <location>
        <begin position="72"/>
        <end position="198"/>
    </location>
</feature>
<comment type="cofactor">
    <cofactor evidence="1">
        <name>Mg(2+)</name>
        <dbReference type="ChEBI" id="CHEBI:18420"/>
    </cofactor>
</comment>
<protein>
    <submittedName>
        <fullName evidence="4">ADP-ribose pyrophosphatase</fullName>
    </submittedName>
</protein>
<gene>
    <name evidence="4" type="ORF">SAMN05421870_10388</name>
</gene>
<evidence type="ECO:0000256" key="2">
    <source>
        <dbReference type="ARBA" id="ARBA00022801"/>
    </source>
</evidence>
<organism evidence="4 5">
    <name type="scientific">Streptomyces qinglanensis</name>
    <dbReference type="NCBI Taxonomy" id="943816"/>
    <lineage>
        <taxon>Bacteria</taxon>
        <taxon>Bacillati</taxon>
        <taxon>Actinomycetota</taxon>
        <taxon>Actinomycetes</taxon>
        <taxon>Kitasatosporales</taxon>
        <taxon>Streptomycetaceae</taxon>
        <taxon>Streptomyces</taxon>
    </lineage>
</organism>
<dbReference type="PANTHER" id="PTHR11839:SF18">
    <property type="entry name" value="NUDIX HYDROLASE DOMAIN-CONTAINING PROTEIN"/>
    <property type="match status" value="1"/>
</dbReference>
<dbReference type="CDD" id="cd03424">
    <property type="entry name" value="NUDIX_ADPRase_Nudt5_UGPPase_Nudt14"/>
    <property type="match status" value="1"/>
</dbReference>
<dbReference type="Gene3D" id="3.90.79.10">
    <property type="entry name" value="Nucleoside Triphosphate Pyrophosphohydrolase"/>
    <property type="match status" value="1"/>
</dbReference>
<dbReference type="EMBL" id="FOGO01000003">
    <property type="protein sequence ID" value="SER63414.1"/>
    <property type="molecule type" value="Genomic_DNA"/>
</dbReference>
<dbReference type="Pfam" id="PF00293">
    <property type="entry name" value="NUDIX"/>
    <property type="match status" value="1"/>
</dbReference>
<dbReference type="AlphaFoldDB" id="A0A1H9QSH0"/>
<dbReference type="InterPro" id="IPR000086">
    <property type="entry name" value="NUDIX_hydrolase_dom"/>
</dbReference>
<dbReference type="GO" id="GO:0019693">
    <property type="term" value="P:ribose phosphate metabolic process"/>
    <property type="evidence" value="ECO:0007669"/>
    <property type="project" value="TreeGrafter"/>
</dbReference>
<evidence type="ECO:0000256" key="1">
    <source>
        <dbReference type="ARBA" id="ARBA00001946"/>
    </source>
</evidence>
<dbReference type="PANTHER" id="PTHR11839">
    <property type="entry name" value="UDP/ADP-SUGAR PYROPHOSPHATASE"/>
    <property type="match status" value="1"/>
</dbReference>
<dbReference type="SUPFAM" id="SSF55811">
    <property type="entry name" value="Nudix"/>
    <property type="match status" value="1"/>
</dbReference>
<evidence type="ECO:0000259" key="3">
    <source>
        <dbReference type="PROSITE" id="PS51462"/>
    </source>
</evidence>
<evidence type="ECO:0000313" key="4">
    <source>
        <dbReference type="EMBL" id="SER63414.1"/>
    </source>
</evidence>
<keyword evidence="5" id="KW-1185">Reference proteome</keyword>
<dbReference type="PROSITE" id="PS51462">
    <property type="entry name" value="NUDIX"/>
    <property type="match status" value="1"/>
</dbReference>